<dbReference type="EMBL" id="CCXW01000001">
    <property type="protein sequence ID" value="CEG33124.1"/>
    <property type="molecule type" value="Genomic_DNA"/>
</dbReference>
<organism evidence="1 2">
    <name type="scientific">Peribacillus simplex</name>
    <dbReference type="NCBI Taxonomy" id="1478"/>
    <lineage>
        <taxon>Bacteria</taxon>
        <taxon>Bacillati</taxon>
        <taxon>Bacillota</taxon>
        <taxon>Bacilli</taxon>
        <taxon>Bacillales</taxon>
        <taxon>Bacillaceae</taxon>
        <taxon>Peribacillus</taxon>
    </lineage>
</organism>
<sequence length="54" mass="6140">MEKEESSLYVKLTLGLLAGVYFEINKNIEKGIMSDTMYHEIGLMEQTTLRRGSA</sequence>
<comment type="caution">
    <text evidence="1">The sequence shown here is derived from an EMBL/GenBank/DDBJ whole genome shotgun (WGS) entry which is preliminary data.</text>
</comment>
<reference evidence="1 2" key="1">
    <citation type="journal article" date="2014" name="Genome Announc.">
        <title>Genome Sequence of Bacillus simplex Strain P558, Isolated from a Human Fecal Sample.</title>
        <authorList>
            <person name="Croce O."/>
            <person name="Hugon P."/>
            <person name="Lagier J.C."/>
            <person name="Bibi F."/>
            <person name="Robert C."/>
            <person name="Azhar E.I."/>
            <person name="Raoult D."/>
            <person name="Fournier P.E."/>
        </authorList>
    </citation>
    <scope>NUCLEOTIDE SEQUENCE [LARGE SCALE GENOMIC DNA]</scope>
    <source>
        <strain evidence="1 2">P558</strain>
    </source>
</reference>
<gene>
    <name evidence="1" type="ORF">BN1180_03296</name>
</gene>
<protein>
    <submittedName>
        <fullName evidence="1">Uncharacterized protein</fullName>
    </submittedName>
</protein>
<name>A0AAN2PIM1_9BACI</name>
<proteinExistence type="predicted"/>
<dbReference type="AlphaFoldDB" id="A0AAN2PIM1"/>
<dbReference type="Proteomes" id="UP000182110">
    <property type="component" value="Unassembled WGS sequence"/>
</dbReference>
<evidence type="ECO:0000313" key="2">
    <source>
        <dbReference type="Proteomes" id="UP000182110"/>
    </source>
</evidence>
<dbReference type="RefSeq" id="WP_176702860.1">
    <property type="nucleotide sequence ID" value="NZ_CCXW01000001.1"/>
</dbReference>
<evidence type="ECO:0000313" key="1">
    <source>
        <dbReference type="EMBL" id="CEG33124.1"/>
    </source>
</evidence>
<keyword evidence="2" id="KW-1185">Reference proteome</keyword>
<accession>A0AAN2PIM1</accession>